<keyword evidence="3" id="KW-1185">Reference proteome</keyword>
<dbReference type="AlphaFoldDB" id="A0A7M7NTB7"/>
<dbReference type="GeneID" id="115923676"/>
<evidence type="ECO:0000313" key="3">
    <source>
        <dbReference type="Proteomes" id="UP000007110"/>
    </source>
</evidence>
<evidence type="ECO:0000256" key="1">
    <source>
        <dbReference type="SAM" id="Phobius"/>
    </source>
</evidence>
<sequence length="235" mass="24918">MAEHGRLPCLICVIYLLAVGFTVGVTMAILGKWSASAVGIGGIAILIITFILVIVVIVAVIRRCQKQKLSSQPAGGVEAGNTNPHTTVSTVTLEGRSTTALQAYEMTSSVNLERALQSGGVAMGTQPGYPEDPAPPYSLVARNLLGAPWYPPFMLSATNPPDATSIPYSQPGATLPVNYTTPYPVQLSTDSDVGVVNPTSQENDIVPPPSYNDVMTGNVKYDEVQKMNPERDQLS</sequence>
<reference evidence="3" key="1">
    <citation type="submission" date="2015-02" db="EMBL/GenBank/DDBJ databases">
        <title>Genome sequencing for Strongylocentrotus purpuratus.</title>
        <authorList>
            <person name="Murali S."/>
            <person name="Liu Y."/>
            <person name="Vee V."/>
            <person name="English A."/>
            <person name="Wang M."/>
            <person name="Skinner E."/>
            <person name="Han Y."/>
            <person name="Muzny D.M."/>
            <person name="Worley K.C."/>
            <person name="Gibbs R.A."/>
        </authorList>
    </citation>
    <scope>NUCLEOTIDE SEQUENCE</scope>
</reference>
<proteinExistence type="predicted"/>
<keyword evidence="1" id="KW-0812">Transmembrane</keyword>
<protein>
    <submittedName>
        <fullName evidence="2">Uncharacterized protein</fullName>
    </submittedName>
</protein>
<dbReference type="RefSeq" id="XP_030840700.1">
    <property type="nucleotide sequence ID" value="XM_030984840.1"/>
</dbReference>
<dbReference type="OrthoDB" id="10230087at2759"/>
<organism evidence="2 3">
    <name type="scientific">Strongylocentrotus purpuratus</name>
    <name type="common">Purple sea urchin</name>
    <dbReference type="NCBI Taxonomy" id="7668"/>
    <lineage>
        <taxon>Eukaryota</taxon>
        <taxon>Metazoa</taxon>
        <taxon>Echinodermata</taxon>
        <taxon>Eleutherozoa</taxon>
        <taxon>Echinozoa</taxon>
        <taxon>Echinoidea</taxon>
        <taxon>Euechinoidea</taxon>
        <taxon>Echinacea</taxon>
        <taxon>Camarodonta</taxon>
        <taxon>Echinidea</taxon>
        <taxon>Strongylocentrotidae</taxon>
        <taxon>Strongylocentrotus</taxon>
    </lineage>
</organism>
<keyword evidence="1" id="KW-1133">Transmembrane helix</keyword>
<dbReference type="KEGG" id="spu:115923676"/>
<accession>A0A7M7NTB7</accession>
<dbReference type="Proteomes" id="UP000007110">
    <property type="component" value="Unassembled WGS sequence"/>
</dbReference>
<reference evidence="2" key="2">
    <citation type="submission" date="2021-01" db="UniProtKB">
        <authorList>
            <consortium name="EnsemblMetazoa"/>
        </authorList>
    </citation>
    <scope>IDENTIFICATION</scope>
</reference>
<dbReference type="InParanoid" id="A0A7M7NTB7"/>
<feature type="transmembrane region" description="Helical" evidence="1">
    <location>
        <begin position="37"/>
        <end position="61"/>
    </location>
</feature>
<feature type="transmembrane region" description="Helical" evidence="1">
    <location>
        <begin position="7"/>
        <end position="31"/>
    </location>
</feature>
<keyword evidence="1" id="KW-0472">Membrane</keyword>
<evidence type="ECO:0000313" key="2">
    <source>
        <dbReference type="EnsemblMetazoa" id="XP_030840700"/>
    </source>
</evidence>
<name>A0A7M7NTB7_STRPU</name>
<dbReference type="EnsemblMetazoa" id="XM_030984840">
    <property type="protein sequence ID" value="XP_030840700"/>
    <property type="gene ID" value="LOC115923676"/>
</dbReference>